<evidence type="ECO:0000313" key="3">
    <source>
        <dbReference type="Proteomes" id="UP000563094"/>
    </source>
</evidence>
<feature type="chain" id="PRO_5032695635" description="Glutaminyl-tRNA synthetase" evidence="1">
    <location>
        <begin position="20"/>
        <end position="116"/>
    </location>
</feature>
<dbReference type="RefSeq" id="WP_220483006.1">
    <property type="nucleotide sequence ID" value="NZ_JACJIQ010000004.1"/>
</dbReference>
<evidence type="ECO:0008006" key="4">
    <source>
        <dbReference type="Google" id="ProtNLM"/>
    </source>
</evidence>
<comment type="caution">
    <text evidence="2">The sequence shown here is derived from an EMBL/GenBank/DDBJ whole genome shotgun (WGS) entry which is preliminary data.</text>
</comment>
<evidence type="ECO:0000313" key="2">
    <source>
        <dbReference type="EMBL" id="MBA9076750.1"/>
    </source>
</evidence>
<proteinExistence type="predicted"/>
<evidence type="ECO:0000256" key="1">
    <source>
        <dbReference type="SAM" id="SignalP"/>
    </source>
</evidence>
<feature type="signal peptide" evidence="1">
    <location>
        <begin position="1"/>
        <end position="19"/>
    </location>
</feature>
<accession>A0A839GE85</accession>
<organism evidence="2 3">
    <name type="scientific">Rufibacter quisquiliarum</name>
    <dbReference type="NCBI Taxonomy" id="1549639"/>
    <lineage>
        <taxon>Bacteria</taxon>
        <taxon>Pseudomonadati</taxon>
        <taxon>Bacteroidota</taxon>
        <taxon>Cytophagia</taxon>
        <taxon>Cytophagales</taxon>
        <taxon>Hymenobacteraceae</taxon>
        <taxon>Rufibacter</taxon>
    </lineage>
</organism>
<gene>
    <name evidence="2" type="ORF">FHS90_001456</name>
</gene>
<name>A0A839GE85_9BACT</name>
<protein>
    <recommendedName>
        <fullName evidence="4">Glutaminyl-tRNA synthetase</fullName>
    </recommendedName>
</protein>
<keyword evidence="3" id="KW-1185">Reference proteome</keyword>
<dbReference type="Proteomes" id="UP000563094">
    <property type="component" value="Unassembled WGS sequence"/>
</dbReference>
<dbReference type="EMBL" id="JACJIQ010000004">
    <property type="protein sequence ID" value="MBA9076750.1"/>
    <property type="molecule type" value="Genomic_DNA"/>
</dbReference>
<dbReference type="InterPro" id="IPR045950">
    <property type="entry name" value="DUF6370"/>
</dbReference>
<dbReference type="Pfam" id="PF19897">
    <property type="entry name" value="DUF6370"/>
    <property type="match status" value="1"/>
</dbReference>
<keyword evidence="1" id="KW-0732">Signal</keyword>
<dbReference type="AlphaFoldDB" id="A0A839GE85"/>
<sequence length="116" mass="12285">MKALFLSFLFSLAAGGAFAQTATPAPALTRQNPPVQTVEAACGQCKFGLKGHGCDLAVRIDGKAYFVDGTDIDAHGDAHAKDGFCNAIRQARVQGTVQNNRFKATSFQLVTEPAKK</sequence>
<reference evidence="2 3" key="1">
    <citation type="submission" date="2020-08" db="EMBL/GenBank/DDBJ databases">
        <title>Genomic Encyclopedia of Type Strains, Phase IV (KMG-IV): sequencing the most valuable type-strain genomes for metagenomic binning, comparative biology and taxonomic classification.</title>
        <authorList>
            <person name="Goeker M."/>
        </authorList>
    </citation>
    <scope>NUCLEOTIDE SEQUENCE [LARGE SCALE GENOMIC DNA]</scope>
    <source>
        <strain evidence="2 3">DSM 29854</strain>
    </source>
</reference>